<dbReference type="KEGG" id="ang:An15g06620"/>
<name>A0AAJ8BRN3_ASPNG</name>
<organism evidence="1">
    <name type="scientific">Aspergillus niger</name>
    <dbReference type="NCBI Taxonomy" id="5061"/>
    <lineage>
        <taxon>Eukaryota</taxon>
        <taxon>Fungi</taxon>
        <taxon>Dikarya</taxon>
        <taxon>Ascomycota</taxon>
        <taxon>Pezizomycotina</taxon>
        <taxon>Eurotiomycetes</taxon>
        <taxon>Eurotiomycetidae</taxon>
        <taxon>Eurotiales</taxon>
        <taxon>Aspergillaceae</taxon>
        <taxon>Aspergillus</taxon>
        <taxon>Aspergillus subgen. Circumdati</taxon>
    </lineage>
</organism>
<protein>
    <submittedName>
        <fullName evidence="1">Uncharacterized protein</fullName>
    </submittedName>
</protein>
<reference evidence="1" key="2">
    <citation type="submission" date="2025-08" db="UniProtKB">
        <authorList>
            <consortium name="RefSeq"/>
        </authorList>
    </citation>
    <scope>IDENTIFICATION</scope>
</reference>
<accession>A0AAJ8BRN3</accession>
<proteinExistence type="predicted"/>
<dbReference type="GeneID" id="84593250"/>
<dbReference type="RefSeq" id="XP_059602620.1">
    <property type="nucleotide sequence ID" value="XM_059744771.1"/>
</dbReference>
<reference evidence="1" key="1">
    <citation type="submission" date="2025-02" db="EMBL/GenBank/DDBJ databases">
        <authorList>
            <consortium name="NCBI Genome Project"/>
        </authorList>
    </citation>
    <scope>NUCLEOTIDE SEQUENCE</scope>
</reference>
<dbReference type="AlphaFoldDB" id="A0AAJ8BRN3"/>
<dbReference type="VEuPathDB" id="FungiDB:An15g06620"/>
<evidence type="ECO:0000313" key="1">
    <source>
        <dbReference type="RefSeq" id="XP_059602620.1"/>
    </source>
</evidence>
<gene>
    <name evidence="1" type="ORF">An15g06620</name>
</gene>
<sequence>MIRVLAPFISTTESLHIQIKWSIRPNRALIPHADRTYVLISSFNNPHIYHQPSSSLFLSPFLLFFLTSSSRSSNVTPFVSLRIPPPTSLPLYPPLNSPSFPPLFLKSNPSLNPSLLFDNRPPAARLVMTSFPYDPICVSGIARLTPTRTSPGGSLNRALPLFQTPSLLRSPSSVRHNDECWFIRMSTKYKYRMVRERISRTTLRTQELRAAFCIKSFMLPSQLKPDRGREMNRVWLIKPPVITHQ</sequence>